<protein>
    <submittedName>
        <fullName evidence="3">Uncharacterized protein LOC116941401</fullName>
    </submittedName>
</protein>
<dbReference type="KEGG" id="pmrn:116941401"/>
<accession>A0AAJ7SZJ9</accession>
<name>A0AAJ7SZJ9_PETMA</name>
<evidence type="ECO:0000313" key="3">
    <source>
        <dbReference type="RefSeq" id="XP_032808374.1"/>
    </source>
</evidence>
<evidence type="ECO:0000256" key="1">
    <source>
        <dbReference type="SAM" id="MobiDB-lite"/>
    </source>
</evidence>
<proteinExistence type="predicted"/>
<sequence>MPRGAKMQPRGAKGKEEAAEEEAGAANATAAVDTSAYSVEERLVASVWVHERRHTGDTLAGLRTRFVARFGREAAPTKASLLKWERKTFATGSVRDLPRCGRASTRRATCAAVAESVRRYPGKSTRQRSAELGVPRSTMKDHIKKDLQGGGEVRQQEDQQRRLPVLYSGSPQSRLEPNTAAPGAAADDVGDGGGAGDAEGTPRLDA</sequence>
<dbReference type="AlphaFoldDB" id="A0AAJ7SZJ9"/>
<keyword evidence="2" id="KW-1185">Reference proteome</keyword>
<dbReference type="Proteomes" id="UP001318040">
    <property type="component" value="Chromosome 11"/>
</dbReference>
<organism evidence="2 3">
    <name type="scientific">Petromyzon marinus</name>
    <name type="common">Sea lamprey</name>
    <dbReference type="NCBI Taxonomy" id="7757"/>
    <lineage>
        <taxon>Eukaryota</taxon>
        <taxon>Metazoa</taxon>
        <taxon>Chordata</taxon>
        <taxon>Craniata</taxon>
        <taxon>Vertebrata</taxon>
        <taxon>Cyclostomata</taxon>
        <taxon>Hyperoartia</taxon>
        <taxon>Petromyzontiformes</taxon>
        <taxon>Petromyzontidae</taxon>
        <taxon>Petromyzon</taxon>
    </lineage>
</organism>
<dbReference type="RefSeq" id="XP_032808374.1">
    <property type="nucleotide sequence ID" value="XM_032952483.1"/>
</dbReference>
<feature type="region of interest" description="Disordered" evidence="1">
    <location>
        <begin position="119"/>
        <end position="206"/>
    </location>
</feature>
<reference evidence="3" key="1">
    <citation type="submission" date="2025-08" db="UniProtKB">
        <authorList>
            <consortium name="RefSeq"/>
        </authorList>
    </citation>
    <scope>IDENTIFICATION</scope>
    <source>
        <tissue evidence="3">Sperm</tissue>
    </source>
</reference>
<evidence type="ECO:0000313" key="2">
    <source>
        <dbReference type="Proteomes" id="UP001318040"/>
    </source>
</evidence>
<gene>
    <name evidence="3" type="primary">LOC116941401</name>
</gene>
<feature type="region of interest" description="Disordered" evidence="1">
    <location>
        <begin position="1"/>
        <end position="31"/>
    </location>
</feature>
<feature type="compositionally biased region" description="Basic and acidic residues" evidence="1">
    <location>
        <begin position="138"/>
        <end position="147"/>
    </location>
</feature>